<evidence type="ECO:0000256" key="1">
    <source>
        <dbReference type="SAM" id="Phobius"/>
    </source>
</evidence>
<feature type="transmembrane region" description="Helical" evidence="1">
    <location>
        <begin position="270"/>
        <end position="292"/>
    </location>
</feature>
<keyword evidence="3" id="KW-1185">Reference proteome</keyword>
<feature type="transmembrane region" description="Helical" evidence="1">
    <location>
        <begin position="123"/>
        <end position="149"/>
    </location>
</feature>
<organism evidence="2 3">
    <name type="scientific">Clavibacter californiensis</name>
    <dbReference type="NCBI Taxonomy" id="1401995"/>
    <lineage>
        <taxon>Bacteria</taxon>
        <taxon>Bacillati</taxon>
        <taxon>Actinomycetota</taxon>
        <taxon>Actinomycetes</taxon>
        <taxon>Micrococcales</taxon>
        <taxon>Microbacteriaceae</taxon>
        <taxon>Clavibacter</taxon>
    </lineage>
</organism>
<proteinExistence type="predicted"/>
<dbReference type="RefSeq" id="WP_119372504.1">
    <property type="nucleotide sequence ID" value="NZ_CP040792.1"/>
</dbReference>
<name>A0ABX9NAU6_9MICO</name>
<gene>
    <name evidence="2" type="ORF">DZF98_03530</name>
</gene>
<feature type="transmembrane region" description="Helical" evidence="1">
    <location>
        <begin position="80"/>
        <end position="102"/>
    </location>
</feature>
<feature type="transmembrane region" description="Helical" evidence="1">
    <location>
        <begin position="6"/>
        <end position="27"/>
    </location>
</feature>
<feature type="transmembrane region" description="Helical" evidence="1">
    <location>
        <begin position="231"/>
        <end position="250"/>
    </location>
</feature>
<accession>A0ABX9NAU6</accession>
<keyword evidence="1" id="KW-0812">Transmembrane</keyword>
<reference evidence="2 3" key="1">
    <citation type="submission" date="2018-08" db="EMBL/GenBank/DDBJ databases">
        <title>Genome Sequence of Clavibacter michiganensis Subspecies type strains, and the Atypical Peach-Colored Strains Isolated from Tomato.</title>
        <authorList>
            <person name="Osdaghi E."/>
            <person name="Portier P."/>
            <person name="Briand M."/>
            <person name="Jacques M.-A."/>
        </authorList>
    </citation>
    <scope>NUCLEOTIDE SEQUENCE [LARGE SCALE GENOMIC DNA]</scope>
    <source>
        <strain evidence="2 3">CFBP 8216</strain>
    </source>
</reference>
<evidence type="ECO:0000313" key="3">
    <source>
        <dbReference type="Proteomes" id="UP000265355"/>
    </source>
</evidence>
<evidence type="ECO:0008006" key="4">
    <source>
        <dbReference type="Google" id="ProtNLM"/>
    </source>
</evidence>
<protein>
    <recommendedName>
        <fullName evidence="4">ABC transporter permease</fullName>
    </recommendedName>
</protein>
<keyword evidence="1" id="KW-0472">Membrane</keyword>
<feature type="transmembrane region" description="Helical" evidence="1">
    <location>
        <begin position="179"/>
        <end position="200"/>
    </location>
</feature>
<dbReference type="Proteomes" id="UP000265355">
    <property type="component" value="Unassembled WGS sequence"/>
</dbReference>
<sequence length="311" mass="31779">MVDLIALDLPLLAVTLILTCAIAVFAASARRRAVIADVNIDAMHMSALRRARQRAVAAIGASVVVLVVMSALGLSVAPLLGLPLLLAAPVSASVGLLLYSLIPAVRHAVSPSAARSASLTPRTVASYLSGSLSLPPIIALICLVAFVIVTGVTSSPDDLGLSRAIAFTSPDIVSASSPYAGWFYGLPLLGTCVVLIVVTISTMARISATPAFPDPALVSLDTAWRRESMRIVSAIAVFSLTLPFGGAAAVSGRALLSAVLPTSHPGWTALGIMFVAMGLVSVVLSGVSLAFATRQALALPRASLRAAGPTR</sequence>
<evidence type="ECO:0000313" key="2">
    <source>
        <dbReference type="EMBL" id="RII93748.1"/>
    </source>
</evidence>
<dbReference type="EMBL" id="QWEE01000029">
    <property type="protein sequence ID" value="RII93748.1"/>
    <property type="molecule type" value="Genomic_DNA"/>
</dbReference>
<comment type="caution">
    <text evidence="2">The sequence shown here is derived from an EMBL/GenBank/DDBJ whole genome shotgun (WGS) entry which is preliminary data.</text>
</comment>
<keyword evidence="1" id="KW-1133">Transmembrane helix</keyword>
<feature type="transmembrane region" description="Helical" evidence="1">
    <location>
        <begin position="55"/>
        <end position="74"/>
    </location>
</feature>